<dbReference type="PIRSF" id="PIRSF002674">
    <property type="entry name" value="VSP"/>
    <property type="match status" value="1"/>
</dbReference>
<keyword evidence="3" id="KW-0758">Storage protein</keyword>
<accession>A0ABD3LNG8</accession>
<evidence type="ECO:0000256" key="1">
    <source>
        <dbReference type="ARBA" id="ARBA00022729"/>
    </source>
</evidence>
<comment type="similarity">
    <text evidence="3">Belongs to the APS1/VSP family.</text>
</comment>
<comment type="caution">
    <text evidence="4">The sequence shown here is derived from an EMBL/GenBank/DDBJ whole genome shotgun (WGS) entry which is preliminary data.</text>
</comment>
<organism evidence="4 5">
    <name type="scientific">Eucalyptus globulus</name>
    <name type="common">Tasmanian blue gum</name>
    <dbReference type="NCBI Taxonomy" id="34317"/>
    <lineage>
        <taxon>Eukaryota</taxon>
        <taxon>Viridiplantae</taxon>
        <taxon>Streptophyta</taxon>
        <taxon>Embryophyta</taxon>
        <taxon>Tracheophyta</taxon>
        <taxon>Spermatophyta</taxon>
        <taxon>Magnoliopsida</taxon>
        <taxon>eudicotyledons</taxon>
        <taxon>Gunneridae</taxon>
        <taxon>Pentapetalae</taxon>
        <taxon>rosids</taxon>
        <taxon>malvids</taxon>
        <taxon>Myrtales</taxon>
        <taxon>Myrtaceae</taxon>
        <taxon>Myrtoideae</taxon>
        <taxon>Eucalypteae</taxon>
        <taxon>Eucalyptus</taxon>
    </lineage>
</organism>
<gene>
    <name evidence="4" type="ORF">ACJRO7_000683</name>
</gene>
<dbReference type="InterPro" id="IPR005519">
    <property type="entry name" value="Acid_phosphat_B-like"/>
</dbReference>
<evidence type="ECO:0000313" key="4">
    <source>
        <dbReference type="EMBL" id="KAL3753325.1"/>
    </source>
</evidence>
<dbReference type="PANTHER" id="PTHR31284:SF9">
    <property type="entry name" value="HAD SUPERFAMILY, SUBFAMILY IIIB ACID PHOSPHATASE"/>
    <property type="match status" value="1"/>
</dbReference>
<dbReference type="PANTHER" id="PTHR31284">
    <property type="entry name" value="ACID PHOSPHATASE-LIKE PROTEIN"/>
    <property type="match status" value="1"/>
</dbReference>
<dbReference type="EMBL" id="JBJKBG010000001">
    <property type="protein sequence ID" value="KAL3753325.1"/>
    <property type="molecule type" value="Genomic_DNA"/>
</dbReference>
<dbReference type="SUPFAM" id="SSF56784">
    <property type="entry name" value="HAD-like"/>
    <property type="match status" value="1"/>
</dbReference>
<evidence type="ECO:0000256" key="3">
    <source>
        <dbReference type="PIRNR" id="PIRNR002674"/>
    </source>
</evidence>
<comment type="function">
    <text evidence="3">May function as somatic storage protein during early seedling development.</text>
</comment>
<protein>
    <recommendedName>
        <fullName evidence="6">Acid phosphatase</fullName>
    </recommendedName>
</protein>
<keyword evidence="1" id="KW-0732">Signal</keyword>
<evidence type="ECO:0008006" key="6">
    <source>
        <dbReference type="Google" id="ProtNLM"/>
    </source>
</evidence>
<reference evidence="4 5" key="1">
    <citation type="submission" date="2024-11" db="EMBL/GenBank/DDBJ databases">
        <title>Chromosome-level genome assembly of Eucalyptus globulus Labill. provides insights into its genome evolution.</title>
        <authorList>
            <person name="Li X."/>
        </authorList>
    </citation>
    <scope>NUCLEOTIDE SEQUENCE [LARGE SCALE GENOMIC DNA]</scope>
    <source>
        <strain evidence="4">CL2024</strain>
        <tissue evidence="4">Fresh tender leaves</tissue>
    </source>
</reference>
<evidence type="ECO:0000256" key="2">
    <source>
        <dbReference type="ARBA" id="ARBA00023180"/>
    </source>
</evidence>
<keyword evidence="5" id="KW-1185">Reference proteome</keyword>
<dbReference type="InterPro" id="IPR036412">
    <property type="entry name" value="HAD-like_sf"/>
</dbReference>
<dbReference type="Pfam" id="PF03767">
    <property type="entry name" value="Acid_phosphat_B"/>
    <property type="match status" value="1"/>
</dbReference>
<proteinExistence type="inferred from homology"/>
<name>A0ABD3LNG8_EUCGL</name>
<dbReference type="Gene3D" id="3.40.50.1000">
    <property type="entry name" value="HAD superfamily/HAD-like"/>
    <property type="match status" value="1"/>
</dbReference>
<keyword evidence="2" id="KW-0325">Glycoprotein</keyword>
<sequence length="246" mass="28070">MRSWFPILPSCHLRACDTLAEAEGSNGYWLSWRLAVEANNMSVFGKPSCHLRACDALAEAEGSNGYWLSWRLAVEANNMSVWRTVPPQFQRHVESYMTGGQYERDLKLIIDQVTAYAKGIAVSDDGMDAWILDIDDTIISNMLYYKGKRYGCDPFDAAGFKAWAVRGEFPAIPAVLGLFKKLVDDGFKVIFLTARDQETLRPATFNNLRNQGFDGYERLIMNLGLNWHNCNRFRTFLVILPFYYGF</sequence>
<dbReference type="GO" id="GO:0045735">
    <property type="term" value="F:nutrient reservoir activity"/>
    <property type="evidence" value="ECO:0007669"/>
    <property type="project" value="UniProtKB-UniRule"/>
</dbReference>
<dbReference type="InterPro" id="IPR023214">
    <property type="entry name" value="HAD_sf"/>
</dbReference>
<dbReference type="Proteomes" id="UP001634007">
    <property type="component" value="Unassembled WGS sequence"/>
</dbReference>
<evidence type="ECO:0000313" key="5">
    <source>
        <dbReference type="Proteomes" id="UP001634007"/>
    </source>
</evidence>
<dbReference type="AlphaFoldDB" id="A0ABD3LNG8"/>
<dbReference type="InterPro" id="IPR014403">
    <property type="entry name" value="APS1/VSP"/>
</dbReference>